<dbReference type="HAMAP" id="MF_01965">
    <property type="entry name" value="NADHX_dehydratase"/>
    <property type="match status" value="1"/>
</dbReference>
<dbReference type="Pfam" id="PF01256">
    <property type="entry name" value="Carb_kinase"/>
    <property type="match status" value="1"/>
</dbReference>
<feature type="domain" description="YjeF C-terminal" evidence="7">
    <location>
        <begin position="2"/>
        <end position="286"/>
    </location>
</feature>
<dbReference type="InterPro" id="IPR029056">
    <property type="entry name" value="Ribokinase-like"/>
</dbReference>
<keyword evidence="1 6" id="KW-0547">Nucleotide-binding</keyword>
<dbReference type="Gene3D" id="3.40.1190.20">
    <property type="match status" value="1"/>
</dbReference>
<keyword evidence="3 6" id="KW-0521">NADP</keyword>
<dbReference type="InterPro" id="IPR000631">
    <property type="entry name" value="CARKD"/>
</dbReference>
<evidence type="ECO:0000256" key="3">
    <source>
        <dbReference type="ARBA" id="ARBA00022857"/>
    </source>
</evidence>
<dbReference type="NCBIfam" id="TIGR00196">
    <property type="entry name" value="yjeF_cterm"/>
    <property type="match status" value="1"/>
</dbReference>
<protein>
    <recommendedName>
        <fullName evidence="6">ADP-dependent (S)-NAD(P)H-hydrate dehydratase</fullName>
        <ecNumber evidence="6">4.2.1.136</ecNumber>
    </recommendedName>
    <alternativeName>
        <fullName evidence="6">ADP-dependent NAD(P)HX dehydratase</fullName>
    </alternativeName>
</protein>
<name>A0ABQ0K264_9BACT</name>
<evidence type="ECO:0000313" key="8">
    <source>
        <dbReference type="EMBL" id="GAN35192.1"/>
    </source>
</evidence>
<dbReference type="EMBL" id="BAFN01000001">
    <property type="protein sequence ID" value="GAN35192.1"/>
    <property type="molecule type" value="Genomic_DNA"/>
</dbReference>
<dbReference type="PANTHER" id="PTHR12592">
    <property type="entry name" value="ATP-DEPENDENT (S)-NAD(P)H-HYDRATE DEHYDRATASE FAMILY MEMBER"/>
    <property type="match status" value="1"/>
</dbReference>
<feature type="binding site" evidence="6">
    <location>
        <position position="227"/>
    </location>
    <ligand>
        <name>(6S)-NADPHX</name>
        <dbReference type="ChEBI" id="CHEBI:64076"/>
    </ligand>
</feature>
<evidence type="ECO:0000256" key="5">
    <source>
        <dbReference type="ARBA" id="ARBA00023239"/>
    </source>
</evidence>
<keyword evidence="8" id="KW-0808">Transferase</keyword>
<evidence type="ECO:0000313" key="9">
    <source>
        <dbReference type="Proteomes" id="UP000032309"/>
    </source>
</evidence>
<evidence type="ECO:0000256" key="2">
    <source>
        <dbReference type="ARBA" id="ARBA00022840"/>
    </source>
</evidence>
<dbReference type="PANTHER" id="PTHR12592:SF0">
    <property type="entry name" value="ATP-DEPENDENT (S)-NAD(P)H-HYDRATE DEHYDRATASE"/>
    <property type="match status" value="1"/>
</dbReference>
<proteinExistence type="inferred from homology"/>
<evidence type="ECO:0000256" key="6">
    <source>
        <dbReference type="HAMAP-Rule" id="MF_01965"/>
    </source>
</evidence>
<dbReference type="PROSITE" id="PS51383">
    <property type="entry name" value="YJEF_C_3"/>
    <property type="match status" value="1"/>
</dbReference>
<feature type="binding site" evidence="6">
    <location>
        <position position="108"/>
    </location>
    <ligand>
        <name>(6S)-NADPHX</name>
        <dbReference type="ChEBI" id="CHEBI:64076"/>
    </ligand>
</feature>
<dbReference type="GO" id="GO:0016301">
    <property type="term" value="F:kinase activity"/>
    <property type="evidence" value="ECO:0007669"/>
    <property type="project" value="UniProtKB-KW"/>
</dbReference>
<evidence type="ECO:0000256" key="4">
    <source>
        <dbReference type="ARBA" id="ARBA00023027"/>
    </source>
</evidence>
<evidence type="ECO:0000256" key="1">
    <source>
        <dbReference type="ARBA" id="ARBA00022741"/>
    </source>
</evidence>
<comment type="caution">
    <text evidence="8">The sequence shown here is derived from an EMBL/GenBank/DDBJ whole genome shotgun (WGS) entry which is preliminary data.</text>
</comment>
<feature type="binding site" evidence="6">
    <location>
        <begin position="198"/>
        <end position="202"/>
    </location>
    <ligand>
        <name>AMP</name>
        <dbReference type="ChEBI" id="CHEBI:456215"/>
    </ligand>
</feature>
<keyword evidence="2 6" id="KW-0067">ATP-binding</keyword>
<comment type="similarity">
    <text evidence="6">Belongs to the NnrD/CARKD family.</text>
</comment>
<dbReference type="EC" id="4.2.1.136" evidence="6"/>
<organism evidence="8 9">
    <name type="scientific">Candidatus Brocadia sinica JPN1</name>
    <dbReference type="NCBI Taxonomy" id="1197129"/>
    <lineage>
        <taxon>Bacteria</taxon>
        <taxon>Pseudomonadati</taxon>
        <taxon>Planctomycetota</taxon>
        <taxon>Candidatus Brocadiia</taxon>
        <taxon>Candidatus Brocadiales</taxon>
        <taxon>Candidatus Brocadiaceae</taxon>
        <taxon>Candidatus Brocadia</taxon>
    </lineage>
</organism>
<feature type="binding site" evidence="6">
    <location>
        <position position="37"/>
    </location>
    <ligand>
        <name>(6S)-NADPHX</name>
        <dbReference type="ChEBI" id="CHEBI:64076"/>
    </ligand>
</feature>
<dbReference type="InterPro" id="IPR017953">
    <property type="entry name" value="Carbohydrate_kinase_pred_CS"/>
</dbReference>
<dbReference type="RefSeq" id="WP_052565246.1">
    <property type="nucleotide sequence ID" value="NZ_BAFN01000001.1"/>
</dbReference>
<dbReference type="PROSITE" id="PS01050">
    <property type="entry name" value="YJEF_C_2"/>
    <property type="match status" value="1"/>
</dbReference>
<gene>
    <name evidence="6" type="primary">nnrD</name>
    <name evidence="8" type="ORF">BROSI_A3740</name>
</gene>
<feature type="binding site" evidence="6">
    <location>
        <position position="226"/>
    </location>
    <ligand>
        <name>AMP</name>
        <dbReference type="ChEBI" id="CHEBI:456215"/>
    </ligand>
</feature>
<keyword evidence="5 6" id="KW-0456">Lyase</keyword>
<evidence type="ECO:0000259" key="7">
    <source>
        <dbReference type="PROSITE" id="PS51383"/>
    </source>
</evidence>
<comment type="catalytic activity">
    <reaction evidence="6">
        <text>(6S)-NADHX + ADP = AMP + phosphate + NADH + H(+)</text>
        <dbReference type="Rhea" id="RHEA:32223"/>
        <dbReference type="ChEBI" id="CHEBI:15378"/>
        <dbReference type="ChEBI" id="CHEBI:43474"/>
        <dbReference type="ChEBI" id="CHEBI:57945"/>
        <dbReference type="ChEBI" id="CHEBI:64074"/>
        <dbReference type="ChEBI" id="CHEBI:456215"/>
        <dbReference type="ChEBI" id="CHEBI:456216"/>
        <dbReference type="EC" id="4.2.1.136"/>
    </reaction>
</comment>
<comment type="function">
    <text evidence="6">Catalyzes the dehydration of the S-form of NAD(P)HX at the expense of ADP, which is converted to AMP. Together with NAD(P)HX epimerase, which catalyzes the epimerization of the S- and R-forms, the enzyme allows the repair of both epimers of NAD(P)HX, a damaged form of NAD(P)H that is a result of enzymatic or heat-dependent hydration.</text>
</comment>
<keyword evidence="4 6" id="KW-0520">NAD</keyword>
<keyword evidence="9" id="KW-1185">Reference proteome</keyword>
<accession>A0ABQ0K264</accession>
<comment type="cofactor">
    <cofactor evidence="6">
        <name>Mg(2+)</name>
        <dbReference type="ChEBI" id="CHEBI:18420"/>
    </cofactor>
</comment>
<dbReference type="SUPFAM" id="SSF53613">
    <property type="entry name" value="Ribokinase-like"/>
    <property type="match status" value="1"/>
</dbReference>
<dbReference type="Proteomes" id="UP000032309">
    <property type="component" value="Unassembled WGS sequence"/>
</dbReference>
<feature type="binding site" evidence="6">
    <location>
        <position position="159"/>
    </location>
    <ligand>
        <name>(6S)-NADPHX</name>
        <dbReference type="ChEBI" id="CHEBI:64076"/>
    </ligand>
</feature>
<sequence length="292" mass="31479">MFEVKTLPKIPSRKPDTHKGNYGRVLVLAGSRGMTGAACLCSNAALRAGAGLVTLGIPESLHGIVASKLTCVMTHPLPETHVKTLAESGRQDILDFSQSFDVIAIGPGLSQYLETKRLVLWLLQSLDRPIVLDADGINALADNPEVLYKIKKQIILTPHPGEMARLLGISSSQEIQSKRLDVSRTFVKDKYNVTLVLKGHQTVVMNEEKFYINKTGNPGMATAGAGDVLTGMIAAFLGQTYSPFEAAQAGVYLHGLAGDLAAQEMGEISMIATDILNKLPMAFLTYRENTSI</sequence>
<dbReference type="CDD" id="cd01171">
    <property type="entry name" value="YXKO-related"/>
    <property type="match status" value="1"/>
</dbReference>
<comment type="subunit">
    <text evidence="6">Homotetramer.</text>
</comment>
<comment type="catalytic activity">
    <reaction evidence="6">
        <text>(6S)-NADPHX + ADP = AMP + phosphate + NADPH + H(+)</text>
        <dbReference type="Rhea" id="RHEA:32235"/>
        <dbReference type="ChEBI" id="CHEBI:15378"/>
        <dbReference type="ChEBI" id="CHEBI:43474"/>
        <dbReference type="ChEBI" id="CHEBI:57783"/>
        <dbReference type="ChEBI" id="CHEBI:64076"/>
        <dbReference type="ChEBI" id="CHEBI:456215"/>
        <dbReference type="ChEBI" id="CHEBI:456216"/>
        <dbReference type="EC" id="4.2.1.136"/>
    </reaction>
</comment>
<keyword evidence="8" id="KW-0418">Kinase</keyword>
<reference evidence="9" key="1">
    <citation type="journal article" date="2015" name="Genome Announc.">
        <title>Draft Genome Sequence of an Anaerobic Ammonium-Oxidizing Bacterium, "Candidatus Brocadia sinica".</title>
        <authorList>
            <person name="Oshiki M."/>
            <person name="Shinyako-Hata K."/>
            <person name="Satoh H."/>
            <person name="Okabe S."/>
        </authorList>
    </citation>
    <scope>NUCLEOTIDE SEQUENCE [LARGE SCALE GENOMIC DNA]</scope>
    <source>
        <strain evidence="9">JPN1</strain>
    </source>
</reference>